<dbReference type="PRINTS" id="PR00106">
    <property type="entry name" value="DNAPOLB"/>
</dbReference>
<dbReference type="Gene3D" id="3.30.70.2250">
    <property type="match status" value="1"/>
</dbReference>
<comment type="catalytic activity">
    <reaction evidence="6 7">
        <text>DNA(n) + a 2'-deoxyribonucleoside 5'-triphosphate = DNA(n+1) + diphosphate</text>
        <dbReference type="Rhea" id="RHEA:22508"/>
        <dbReference type="Rhea" id="RHEA-COMP:17339"/>
        <dbReference type="Rhea" id="RHEA-COMP:17340"/>
        <dbReference type="ChEBI" id="CHEBI:33019"/>
        <dbReference type="ChEBI" id="CHEBI:61560"/>
        <dbReference type="ChEBI" id="CHEBI:173112"/>
        <dbReference type="EC" id="2.7.7.7"/>
    </reaction>
</comment>
<feature type="domain" description="DNA-directed DNA polymerase family B exonuclease" evidence="9">
    <location>
        <begin position="106"/>
        <end position="309"/>
    </location>
</feature>
<dbReference type="SUPFAM" id="SSF53098">
    <property type="entry name" value="Ribonuclease H-like"/>
    <property type="match status" value="1"/>
</dbReference>
<dbReference type="SMART" id="SM00486">
    <property type="entry name" value="POLBc"/>
    <property type="match status" value="1"/>
</dbReference>
<name>A0ABW9VWV9_9BURK</name>
<evidence type="ECO:0000259" key="9">
    <source>
        <dbReference type="Pfam" id="PF03104"/>
    </source>
</evidence>
<dbReference type="Gene3D" id="3.90.1600.10">
    <property type="entry name" value="Palm domain of DNA polymerase"/>
    <property type="match status" value="2"/>
</dbReference>
<dbReference type="InterPro" id="IPR055208">
    <property type="entry name" value="PolB_insertion"/>
</dbReference>
<dbReference type="Pfam" id="PF21474">
    <property type="entry name" value="DNApolII_N"/>
    <property type="match status" value="1"/>
</dbReference>
<comment type="caution">
    <text evidence="11">The sequence shown here is derived from an EMBL/GenBank/DDBJ whole genome shotgun (WGS) entry which is preliminary data.</text>
</comment>
<keyword evidence="7" id="KW-0235">DNA replication</keyword>
<dbReference type="InterPro" id="IPR023211">
    <property type="entry name" value="DNA_pol_palm_dom_sf"/>
</dbReference>
<dbReference type="InterPro" id="IPR042087">
    <property type="entry name" value="DNA_pol_B_thumb"/>
</dbReference>
<dbReference type="Pfam" id="PF03104">
    <property type="entry name" value="DNA_pol_B_exo1"/>
    <property type="match status" value="1"/>
</dbReference>
<dbReference type="EMBL" id="WWCT01000003">
    <property type="protein sequence ID" value="MYN26083.1"/>
    <property type="molecule type" value="Genomic_DNA"/>
</dbReference>
<dbReference type="InterPro" id="IPR050240">
    <property type="entry name" value="DNA_pol_type-B"/>
</dbReference>
<evidence type="ECO:0000256" key="7">
    <source>
        <dbReference type="RuleBase" id="RU000442"/>
    </source>
</evidence>
<reference evidence="11 12" key="1">
    <citation type="submission" date="2019-12" db="EMBL/GenBank/DDBJ databases">
        <title>Novel species isolated from a subtropical stream in China.</title>
        <authorList>
            <person name="Lu H."/>
        </authorList>
    </citation>
    <scope>NUCLEOTIDE SEQUENCE [LARGE SCALE GENOMIC DNA]</scope>
    <source>
        <strain evidence="11 12">CY42W</strain>
    </source>
</reference>
<protein>
    <recommendedName>
        <fullName evidence="7">DNA polymerase</fullName>
        <ecNumber evidence="7">2.7.7.7</ecNumber>
    </recommendedName>
</protein>
<dbReference type="Pfam" id="PF22587">
    <property type="entry name" value="DNApolII_insertion"/>
    <property type="match status" value="1"/>
</dbReference>
<sequence>MTHPAQTGFILTRHWRDTPSGTEIDFWLATDDGPRKVRLTGQTSVAFAEAAVQDAISAQIGPQAGIALRELPLKTFQQQPVVGVYAARYKQLTALERTLREHGIKLYEADIRPPERYLMERFITAGVQTEGGHASGSVIHNCKLKPAPDYRPALKMVSLDIETSAYEDLYSIALEGCGQRQVYMLGEPAAADANADDAAATPTIDFDLEYCATPRQLIERLNGWMALHDPDVIIGWNVVQFDLRVLQKNADKYKVALALGREGKGIEWREHPGKQGYLFAPLPGRIILDGIDALKAASWMFPSYSLQNVSQSMLGEGKDIGDDYDKMAEIERRFHNDKPALALYNLKDCELVTRIFAKANLLAFMIERATVTGLPADHLGGSIAAFNHHYLPRMHREGYVAPNVGDVSGGASPGGFVLDSKPGLYDSVVVLDYKSLYPSIIRTFLVDPVGLVEGEIAADPASVVEGVNGTVFSRDKHCLPAITTDIWKQRDAAKRARNEPLSTALKLLMNSFCGVLGATECRFFNPRLVSSVTLRGHQMLKQTRKLVEAEGYDVIYGDTDSIFIWLKKEHPNAEALAIGQRLADQINLWWRTMLKEQHGLDCHLEIEFDTHYQKFFMPTIRGTELGSKKRYAGLAVNAKGEEEVIYRGLEVARSDWTPLAQQFQQGLFTRIFKDQPYQDYVRDYTERTLAGDHDDLLVYRKRLRQPLDEYKVNVPPQVRAARLADEYNQSQRRPLRYQNGGWISYVMTTGGPEPLEAMRSHIDYEHYLTKQLQPIADAILQPMHDSFTSLTTAQASLF</sequence>
<dbReference type="Gene3D" id="3.30.420.10">
    <property type="entry name" value="Ribonuclease H-like superfamily/Ribonuclease H"/>
    <property type="match status" value="1"/>
</dbReference>
<dbReference type="Gene3D" id="2.40.50.590">
    <property type="match status" value="1"/>
</dbReference>
<keyword evidence="3 7" id="KW-0548">Nucleotidyltransferase</keyword>
<dbReference type="InterPro" id="IPR006172">
    <property type="entry name" value="DNA-dir_DNA_pol_B"/>
</dbReference>
<evidence type="ECO:0000256" key="2">
    <source>
        <dbReference type="ARBA" id="ARBA00022679"/>
    </source>
</evidence>
<dbReference type="EC" id="2.7.7.7" evidence="7"/>
<evidence type="ECO:0000259" key="10">
    <source>
        <dbReference type="Pfam" id="PF22587"/>
    </source>
</evidence>
<evidence type="ECO:0000256" key="6">
    <source>
        <dbReference type="ARBA" id="ARBA00049244"/>
    </source>
</evidence>
<dbReference type="InterPro" id="IPR006134">
    <property type="entry name" value="DNA-dir_DNA_pol_B_multi_dom"/>
</dbReference>
<gene>
    <name evidence="11" type="ORF">GTP69_06660</name>
</gene>
<dbReference type="NCBIfam" id="NF004422">
    <property type="entry name" value="PRK05762.1-4"/>
    <property type="match status" value="1"/>
</dbReference>
<dbReference type="SUPFAM" id="SSF56672">
    <property type="entry name" value="DNA/RNA polymerases"/>
    <property type="match status" value="1"/>
</dbReference>
<evidence type="ECO:0000313" key="11">
    <source>
        <dbReference type="EMBL" id="MYN26083.1"/>
    </source>
</evidence>
<dbReference type="Proteomes" id="UP000642144">
    <property type="component" value="Unassembled WGS sequence"/>
</dbReference>
<dbReference type="InterPro" id="IPR006133">
    <property type="entry name" value="DNA-dir_DNA_pol_B_exonuc"/>
</dbReference>
<dbReference type="CDD" id="cd05784">
    <property type="entry name" value="DNA_polB_II_exo"/>
    <property type="match status" value="1"/>
</dbReference>
<dbReference type="InterPro" id="IPR012337">
    <property type="entry name" value="RNaseH-like_sf"/>
</dbReference>
<evidence type="ECO:0000313" key="12">
    <source>
        <dbReference type="Proteomes" id="UP000642144"/>
    </source>
</evidence>
<dbReference type="NCBIfam" id="NF004421">
    <property type="entry name" value="PRK05762.1-2"/>
    <property type="match status" value="1"/>
</dbReference>
<dbReference type="Pfam" id="PF00136">
    <property type="entry name" value="DNA_pol_B"/>
    <property type="match status" value="1"/>
</dbReference>
<evidence type="ECO:0000256" key="1">
    <source>
        <dbReference type="ARBA" id="ARBA00005755"/>
    </source>
</evidence>
<dbReference type="RefSeq" id="WP_161054135.1">
    <property type="nucleotide sequence ID" value="NZ_WWCT01000003.1"/>
</dbReference>
<feature type="domain" description="DNA polymerase II insertion" evidence="10">
    <location>
        <begin position="44"/>
        <end position="104"/>
    </location>
</feature>
<keyword evidence="2 7" id="KW-0808">Transferase</keyword>
<dbReference type="Gene3D" id="1.10.132.60">
    <property type="entry name" value="DNA polymerase family B, C-terminal domain"/>
    <property type="match status" value="1"/>
</dbReference>
<feature type="domain" description="DNA-directed DNA polymerase family B multifunctional" evidence="8">
    <location>
        <begin position="391"/>
        <end position="777"/>
    </location>
</feature>
<dbReference type="PROSITE" id="PS00116">
    <property type="entry name" value="DNA_POLYMERASE_B"/>
    <property type="match status" value="1"/>
</dbReference>
<dbReference type="InterPro" id="IPR017964">
    <property type="entry name" value="DNA-dir_DNA_pol_B_CS"/>
</dbReference>
<comment type="similarity">
    <text evidence="1 7">Belongs to the DNA polymerase type-B family.</text>
</comment>
<dbReference type="CDD" id="cd05537">
    <property type="entry name" value="POLBc_Pol_II"/>
    <property type="match status" value="1"/>
</dbReference>
<organism evidence="11 12">
    <name type="scientific">Duganella levis</name>
    <dbReference type="NCBI Taxonomy" id="2692169"/>
    <lineage>
        <taxon>Bacteria</taxon>
        <taxon>Pseudomonadati</taxon>
        <taxon>Pseudomonadota</taxon>
        <taxon>Betaproteobacteria</taxon>
        <taxon>Burkholderiales</taxon>
        <taxon>Oxalobacteraceae</taxon>
        <taxon>Telluria group</taxon>
        <taxon>Duganella</taxon>
    </lineage>
</organism>
<dbReference type="InterPro" id="IPR036397">
    <property type="entry name" value="RNaseH_sf"/>
</dbReference>
<evidence type="ECO:0000256" key="4">
    <source>
        <dbReference type="ARBA" id="ARBA00022932"/>
    </source>
</evidence>
<evidence type="ECO:0000259" key="8">
    <source>
        <dbReference type="Pfam" id="PF00136"/>
    </source>
</evidence>
<dbReference type="PANTHER" id="PTHR10322:SF23">
    <property type="entry name" value="DNA POLYMERASE DELTA CATALYTIC SUBUNIT"/>
    <property type="match status" value="1"/>
</dbReference>
<keyword evidence="12" id="KW-1185">Reference proteome</keyword>
<dbReference type="InterPro" id="IPR043502">
    <property type="entry name" value="DNA/RNA_pol_sf"/>
</dbReference>
<evidence type="ECO:0000256" key="3">
    <source>
        <dbReference type="ARBA" id="ARBA00022695"/>
    </source>
</evidence>
<keyword evidence="4 7" id="KW-0239">DNA-directed DNA polymerase</keyword>
<proteinExistence type="inferred from homology"/>
<accession>A0ABW9VWV9</accession>
<keyword evidence="5 7" id="KW-0238">DNA-binding</keyword>
<evidence type="ECO:0000256" key="5">
    <source>
        <dbReference type="ARBA" id="ARBA00023125"/>
    </source>
</evidence>
<dbReference type="PANTHER" id="PTHR10322">
    <property type="entry name" value="DNA POLYMERASE CATALYTIC SUBUNIT"/>
    <property type="match status" value="1"/>
</dbReference>